<feature type="binding site" evidence="8">
    <location>
        <position position="216"/>
    </location>
    <ligand>
        <name>Mg(2+)</name>
        <dbReference type="ChEBI" id="CHEBI:18420"/>
    </ligand>
</feature>
<dbReference type="InterPro" id="IPR016496">
    <property type="entry name" value="GTPase_HflX"/>
</dbReference>
<dbReference type="GO" id="GO:0005737">
    <property type="term" value="C:cytoplasm"/>
    <property type="evidence" value="ECO:0007669"/>
    <property type="project" value="UniProtKB-SubCell"/>
</dbReference>
<dbReference type="EMBL" id="PZJG01000005">
    <property type="protein sequence ID" value="RAK49072.1"/>
    <property type="molecule type" value="Genomic_DNA"/>
</dbReference>
<feature type="binding site" evidence="7">
    <location>
        <begin position="322"/>
        <end position="325"/>
    </location>
    <ligand>
        <name>GTP</name>
        <dbReference type="ChEBI" id="CHEBI:37565"/>
    </ligand>
</feature>
<dbReference type="RefSeq" id="WP_111746162.1">
    <property type="nucleotide sequence ID" value="NZ_JBHSQY010000030.1"/>
</dbReference>
<comment type="caution">
    <text evidence="10">The sequence shown here is derived from an EMBL/GenBank/DDBJ whole genome shotgun (WGS) entry which is preliminary data.</text>
</comment>
<dbReference type="CDD" id="cd01878">
    <property type="entry name" value="HflX"/>
    <property type="match status" value="1"/>
</dbReference>
<reference evidence="10 11" key="1">
    <citation type="journal article" date="2018" name="Front. Microbiol.">
        <title>Description and Comparative Genomics of Macrococcus caseolyticus subsp. hominis subsp. nov., Macrococcus goetzii sp. nov., Macrococcus epidermidis sp. nov., and Macrococcus bohemicus sp. nov., Novel Macrococci From Human Clinical Material With Virulence Potential and Suspected Uptake of Foreign DNA by Natural Transformation.</title>
        <authorList>
            <person name="Maslanova I."/>
            <person name="Wertheimer Z."/>
            <person name="Sedlacek I."/>
            <person name="Svec P."/>
            <person name="Indrakova A."/>
            <person name="Kovarovic V."/>
            <person name="Schumann P."/>
            <person name="Sproer C."/>
            <person name="Kralova S."/>
            <person name="Sedo O."/>
            <person name="Kristofova L."/>
            <person name="Vrbovska V."/>
            <person name="Fuzik T."/>
            <person name="Petras P."/>
            <person name="Zdrahal Z."/>
            <person name="Ruzickova V."/>
            <person name="Doskar J."/>
            <person name="Pantucek R."/>
        </authorList>
    </citation>
    <scope>NUCLEOTIDE SEQUENCE [LARGE SCALE GENOMIC DNA]</scope>
    <source>
        <strain evidence="10 11">03/115</strain>
    </source>
</reference>
<dbReference type="AlphaFoldDB" id="A0A328A3K0"/>
<evidence type="ECO:0000256" key="7">
    <source>
        <dbReference type="PIRSR" id="PIRSR006809-1"/>
    </source>
</evidence>
<dbReference type="PIRSF" id="PIRSF006809">
    <property type="entry name" value="GTP-binding_hflX_prd"/>
    <property type="match status" value="1"/>
</dbReference>
<feature type="binding site" evidence="8">
    <location>
        <position position="236"/>
    </location>
    <ligand>
        <name>Mg(2+)</name>
        <dbReference type="ChEBI" id="CHEBI:18420"/>
    </ligand>
</feature>
<comment type="subunit">
    <text evidence="6">Monomer. Associates with the 50S ribosomal subunit.</text>
</comment>
<feature type="binding site" evidence="7">
    <location>
        <begin position="234"/>
        <end position="238"/>
    </location>
    <ligand>
        <name>GTP</name>
        <dbReference type="ChEBI" id="CHEBI:37565"/>
    </ligand>
</feature>
<keyword evidence="5 6" id="KW-0342">GTP-binding</keyword>
<evidence type="ECO:0000256" key="3">
    <source>
        <dbReference type="ARBA" id="ARBA00022741"/>
    </source>
</evidence>
<dbReference type="Gene3D" id="6.10.250.2860">
    <property type="match status" value="1"/>
</dbReference>
<comment type="similarity">
    <text evidence="6">Belongs to the TRAFAC class OBG-HflX-like GTPase superfamily. HflX GTPase family.</text>
</comment>
<proteinExistence type="inferred from homology"/>
<dbReference type="PRINTS" id="PR00326">
    <property type="entry name" value="GTP1OBG"/>
</dbReference>
<comment type="function">
    <text evidence="6">GTPase that associates with the 50S ribosomal subunit and may have a role during protein synthesis or ribosome biogenesis.</text>
</comment>
<dbReference type="InterPro" id="IPR025121">
    <property type="entry name" value="GTPase_HflX_N"/>
</dbReference>
<dbReference type="OrthoDB" id="9812272at2"/>
<dbReference type="HAMAP" id="MF_00900">
    <property type="entry name" value="GTPase_HflX"/>
    <property type="match status" value="1"/>
</dbReference>
<evidence type="ECO:0000256" key="4">
    <source>
        <dbReference type="ARBA" id="ARBA00022842"/>
    </source>
</evidence>
<dbReference type="Pfam" id="PF16360">
    <property type="entry name" value="GTP-bdg_M"/>
    <property type="match status" value="1"/>
</dbReference>
<dbReference type="PANTHER" id="PTHR10229:SF0">
    <property type="entry name" value="GTP-BINDING PROTEIN 6-RELATED"/>
    <property type="match status" value="1"/>
</dbReference>
<gene>
    <name evidence="6 10" type="primary">hflX</name>
    <name evidence="10" type="ORF">BHX94_08835</name>
</gene>
<dbReference type="Pfam" id="PF13167">
    <property type="entry name" value="GTP-bdg_N"/>
    <property type="match status" value="1"/>
</dbReference>
<feature type="binding site" evidence="7">
    <location>
        <begin position="209"/>
        <end position="216"/>
    </location>
    <ligand>
        <name>GTP</name>
        <dbReference type="ChEBI" id="CHEBI:37565"/>
    </ligand>
</feature>
<keyword evidence="4 8" id="KW-0460">Magnesium</keyword>
<dbReference type="PROSITE" id="PS51705">
    <property type="entry name" value="G_HFLX"/>
    <property type="match status" value="1"/>
</dbReference>
<evidence type="ECO:0000256" key="8">
    <source>
        <dbReference type="PIRSR" id="PIRSR006809-2"/>
    </source>
</evidence>
<dbReference type="Proteomes" id="UP000249579">
    <property type="component" value="Unassembled WGS sequence"/>
</dbReference>
<dbReference type="GO" id="GO:0043022">
    <property type="term" value="F:ribosome binding"/>
    <property type="evidence" value="ECO:0007669"/>
    <property type="project" value="TreeGrafter"/>
</dbReference>
<dbReference type="InterPro" id="IPR030394">
    <property type="entry name" value="G_HFLX_dom"/>
</dbReference>
<dbReference type="GO" id="GO:0046872">
    <property type="term" value="F:metal ion binding"/>
    <property type="evidence" value="ECO:0007669"/>
    <property type="project" value="UniProtKB-KW"/>
</dbReference>
<keyword evidence="3 6" id="KW-0547">Nucleotide-binding</keyword>
<keyword evidence="1 6" id="KW-0963">Cytoplasm</keyword>
<dbReference type="InterPro" id="IPR042108">
    <property type="entry name" value="GTPase_HflX_N_sf"/>
</dbReference>
<comment type="cofactor">
    <cofactor evidence="8">
        <name>Mg(2+)</name>
        <dbReference type="ChEBI" id="CHEBI:18420"/>
    </cofactor>
</comment>
<organism evidence="10 11">
    <name type="scientific">Macrococcoides bohemicum</name>
    <dbReference type="NCBI Taxonomy" id="1903056"/>
    <lineage>
        <taxon>Bacteria</taxon>
        <taxon>Bacillati</taxon>
        <taxon>Bacillota</taxon>
        <taxon>Bacilli</taxon>
        <taxon>Bacillales</taxon>
        <taxon>Staphylococcaceae</taxon>
        <taxon>Macrococcoides</taxon>
    </lineage>
</organism>
<dbReference type="InterPro" id="IPR006073">
    <property type="entry name" value="GTP-bd"/>
</dbReference>
<dbReference type="GO" id="GO:0005525">
    <property type="term" value="F:GTP binding"/>
    <property type="evidence" value="ECO:0007669"/>
    <property type="project" value="UniProtKB-UniRule"/>
</dbReference>
<sequence>MNDTHINIERALIIAVHLKIETDFDFQASVSEMRSLCETAGLEVVDTVIQNKDRTDHSFYLGKGKIEEIIELKERGDLEFDVVVVNDELTNSQSKRLNEMLDCKIIDRTQVILDIFAQRAKSREGKLQVELAQLEYLLPRLSGHGQSLSRLGGGIGTRGPGETKLEMNRRHIRNKIHDIKTQLEVIKDHRKRYRENRQKKQMFQVALVGYTNAGKSTWFNKLTESDTFMEDKLFATLDPKSKIMKVNDGFNILLSDTVGFIQQLPTHLVEAFSSTLEEAKYADVIVHVVDRSHPDYMNHIKTVEYILADLDMKNIPMLTLYNKKDLLESSVETTGPHQLVVSVNDLEDVSRFKAALVNLIKTEMQSYHIKMLDYEGQTISTLKETTLVENIKFNEMSNLYEIKGYENPENGVTEQLMNHKAVETIYTETEDNNEDNRI</sequence>
<accession>A0A328A3K0</accession>
<protein>
    <recommendedName>
        <fullName evidence="6">GTPase HflX</fullName>
    </recommendedName>
    <alternativeName>
        <fullName evidence="6">GTP-binding protein HflX</fullName>
    </alternativeName>
</protein>
<comment type="subcellular location">
    <subcellularLocation>
        <location evidence="6">Cytoplasm</location>
    </subcellularLocation>
    <text evidence="6">May associate with membranes.</text>
</comment>
<dbReference type="InterPro" id="IPR032305">
    <property type="entry name" value="GTP-bd_M"/>
</dbReference>
<dbReference type="Gene3D" id="3.40.50.11060">
    <property type="entry name" value="GTPase HflX, N-terminal domain"/>
    <property type="match status" value="1"/>
</dbReference>
<evidence type="ECO:0000259" key="9">
    <source>
        <dbReference type="PROSITE" id="PS51705"/>
    </source>
</evidence>
<dbReference type="Pfam" id="PF01926">
    <property type="entry name" value="MMR_HSR1"/>
    <property type="match status" value="1"/>
</dbReference>
<evidence type="ECO:0000256" key="1">
    <source>
        <dbReference type="ARBA" id="ARBA00022490"/>
    </source>
</evidence>
<evidence type="ECO:0000256" key="5">
    <source>
        <dbReference type="ARBA" id="ARBA00023134"/>
    </source>
</evidence>
<feature type="binding site" evidence="7">
    <location>
        <begin position="256"/>
        <end position="259"/>
    </location>
    <ligand>
        <name>GTP</name>
        <dbReference type="ChEBI" id="CHEBI:37565"/>
    </ligand>
</feature>
<dbReference type="NCBIfam" id="TIGR03156">
    <property type="entry name" value="GTP_HflX"/>
    <property type="match status" value="1"/>
</dbReference>
<evidence type="ECO:0000313" key="11">
    <source>
        <dbReference type="Proteomes" id="UP000249579"/>
    </source>
</evidence>
<evidence type="ECO:0000256" key="2">
    <source>
        <dbReference type="ARBA" id="ARBA00022723"/>
    </source>
</evidence>
<name>A0A328A3K0_9STAP</name>
<keyword evidence="2 8" id="KW-0479">Metal-binding</keyword>
<dbReference type="InterPro" id="IPR027417">
    <property type="entry name" value="P-loop_NTPase"/>
</dbReference>
<dbReference type="FunFam" id="3.40.50.11060:FF:000001">
    <property type="entry name" value="GTPase HflX"/>
    <property type="match status" value="1"/>
</dbReference>
<dbReference type="SUPFAM" id="SSF52540">
    <property type="entry name" value="P-loop containing nucleoside triphosphate hydrolases"/>
    <property type="match status" value="1"/>
</dbReference>
<feature type="domain" description="Hflx-type G" evidence="9">
    <location>
        <begin position="203"/>
        <end position="364"/>
    </location>
</feature>
<dbReference type="PANTHER" id="PTHR10229">
    <property type="entry name" value="GTP-BINDING PROTEIN HFLX"/>
    <property type="match status" value="1"/>
</dbReference>
<evidence type="ECO:0000313" key="10">
    <source>
        <dbReference type="EMBL" id="RAK49072.1"/>
    </source>
</evidence>
<evidence type="ECO:0000256" key="6">
    <source>
        <dbReference type="HAMAP-Rule" id="MF_00900"/>
    </source>
</evidence>
<dbReference type="Gene3D" id="3.40.50.300">
    <property type="entry name" value="P-loop containing nucleotide triphosphate hydrolases"/>
    <property type="match status" value="1"/>
</dbReference>
<dbReference type="GO" id="GO:0003924">
    <property type="term" value="F:GTPase activity"/>
    <property type="evidence" value="ECO:0007669"/>
    <property type="project" value="UniProtKB-UniRule"/>
</dbReference>